<dbReference type="GO" id="GO:0008010">
    <property type="term" value="F:structural constituent of chitin-based larval cuticle"/>
    <property type="evidence" value="ECO:0007669"/>
    <property type="project" value="TreeGrafter"/>
</dbReference>
<keyword evidence="1" id="KW-0193">Cuticle</keyword>
<dbReference type="InterPro" id="IPR000618">
    <property type="entry name" value="Insect_cuticle"/>
</dbReference>
<dbReference type="AlphaFoldDB" id="A0AAV4QMH2"/>
<dbReference type="Pfam" id="PF00379">
    <property type="entry name" value="Chitin_bind_4"/>
    <property type="match status" value="1"/>
</dbReference>
<gene>
    <name evidence="3" type="ORF">CEXT_647191</name>
</gene>
<dbReference type="Proteomes" id="UP001054945">
    <property type="component" value="Unassembled WGS sequence"/>
</dbReference>
<sequence>MLFLVLLSAIALAHGSIIQQIVPVHAPQPYKFGYSIRDQNSQQYRDKKPEMVFGGVIGNYGFTDDRGIARQVNYVADDAGFRAQSADQRTRNRQSKSRCCPDYLLMPLCWRGTGWSSCSCTTTNPPSCSCTTTNPPSCSCANKLIRPAVVVQQSAIGLVCRIWPWFSDEIVLVPKLVPHMAIAEWYCQMI</sequence>
<comment type="caution">
    <text evidence="3">The sequence shown here is derived from an EMBL/GenBank/DDBJ whole genome shotgun (WGS) entry which is preliminary data.</text>
</comment>
<dbReference type="InterPro" id="IPR050468">
    <property type="entry name" value="Cuticle_Struct_Prot"/>
</dbReference>
<accession>A0AAV4QMH2</accession>
<reference evidence="3 4" key="1">
    <citation type="submission" date="2021-06" db="EMBL/GenBank/DDBJ databases">
        <title>Caerostris extrusa draft genome.</title>
        <authorList>
            <person name="Kono N."/>
            <person name="Arakawa K."/>
        </authorList>
    </citation>
    <scope>NUCLEOTIDE SEQUENCE [LARGE SCALE GENOMIC DNA]</scope>
</reference>
<keyword evidence="4" id="KW-1185">Reference proteome</keyword>
<evidence type="ECO:0000256" key="1">
    <source>
        <dbReference type="PROSITE-ProRule" id="PRU00497"/>
    </source>
</evidence>
<evidence type="ECO:0000313" key="4">
    <source>
        <dbReference type="Proteomes" id="UP001054945"/>
    </source>
</evidence>
<evidence type="ECO:0000313" key="3">
    <source>
        <dbReference type="EMBL" id="GIY10519.1"/>
    </source>
</evidence>
<feature type="signal peptide" evidence="2">
    <location>
        <begin position="1"/>
        <end position="15"/>
    </location>
</feature>
<protein>
    <submittedName>
        <fullName evidence="3">Uncharacterized protein</fullName>
    </submittedName>
</protein>
<dbReference type="PANTHER" id="PTHR10380">
    <property type="entry name" value="CUTICLE PROTEIN"/>
    <property type="match status" value="1"/>
</dbReference>
<keyword evidence="2" id="KW-0732">Signal</keyword>
<feature type="chain" id="PRO_5043495411" evidence="2">
    <location>
        <begin position="16"/>
        <end position="190"/>
    </location>
</feature>
<dbReference type="GO" id="GO:0062129">
    <property type="term" value="C:chitin-based extracellular matrix"/>
    <property type="evidence" value="ECO:0007669"/>
    <property type="project" value="TreeGrafter"/>
</dbReference>
<dbReference type="PANTHER" id="PTHR10380:SF235">
    <property type="entry name" value="CUTICULAR PROTEIN 73D, ISOFORM B"/>
    <property type="match status" value="1"/>
</dbReference>
<evidence type="ECO:0000256" key="2">
    <source>
        <dbReference type="SAM" id="SignalP"/>
    </source>
</evidence>
<organism evidence="3 4">
    <name type="scientific">Caerostris extrusa</name>
    <name type="common">Bark spider</name>
    <name type="synonym">Caerostris bankana</name>
    <dbReference type="NCBI Taxonomy" id="172846"/>
    <lineage>
        <taxon>Eukaryota</taxon>
        <taxon>Metazoa</taxon>
        <taxon>Ecdysozoa</taxon>
        <taxon>Arthropoda</taxon>
        <taxon>Chelicerata</taxon>
        <taxon>Arachnida</taxon>
        <taxon>Araneae</taxon>
        <taxon>Araneomorphae</taxon>
        <taxon>Entelegynae</taxon>
        <taxon>Araneoidea</taxon>
        <taxon>Araneidae</taxon>
        <taxon>Caerostris</taxon>
    </lineage>
</organism>
<name>A0AAV4QMH2_CAEEX</name>
<proteinExistence type="predicted"/>
<dbReference type="EMBL" id="BPLR01006539">
    <property type="protein sequence ID" value="GIY10519.1"/>
    <property type="molecule type" value="Genomic_DNA"/>
</dbReference>
<dbReference type="PROSITE" id="PS51155">
    <property type="entry name" value="CHIT_BIND_RR_2"/>
    <property type="match status" value="1"/>
</dbReference>